<name>A0ABQ3UKC5_9CHLR</name>
<comment type="caution">
    <text evidence="2">The sequence shown here is derived from an EMBL/GenBank/DDBJ whole genome shotgun (WGS) entry which is preliminary data.</text>
</comment>
<evidence type="ECO:0000313" key="2">
    <source>
        <dbReference type="EMBL" id="GHO53182.1"/>
    </source>
</evidence>
<reference evidence="2 3" key="1">
    <citation type="journal article" date="2021" name="Int. J. Syst. Evol. Microbiol.">
        <title>Reticulibacter mediterranei gen. nov., sp. nov., within the new family Reticulibacteraceae fam. nov., and Ktedonospora formicarum gen. nov., sp. nov., Ktedonobacter robiniae sp. nov., Dictyobacter formicarum sp. nov. and Dictyobacter arantiisoli sp. nov., belonging to the class Ktedonobacteria.</title>
        <authorList>
            <person name="Yabe S."/>
            <person name="Zheng Y."/>
            <person name="Wang C.M."/>
            <person name="Sakai Y."/>
            <person name="Abe K."/>
            <person name="Yokota A."/>
            <person name="Donadio S."/>
            <person name="Cavaletti L."/>
            <person name="Monciardini P."/>
        </authorList>
    </citation>
    <scope>NUCLEOTIDE SEQUENCE [LARGE SCALE GENOMIC DNA]</scope>
    <source>
        <strain evidence="2 3">SOSP1-30</strain>
    </source>
</reference>
<proteinExistence type="predicted"/>
<gene>
    <name evidence="2" type="ORF">KSB_16570</name>
</gene>
<keyword evidence="3" id="KW-1185">Reference proteome</keyword>
<feature type="region of interest" description="Disordered" evidence="1">
    <location>
        <begin position="1"/>
        <end position="20"/>
    </location>
</feature>
<organism evidence="2 3">
    <name type="scientific">Ktedonobacter robiniae</name>
    <dbReference type="NCBI Taxonomy" id="2778365"/>
    <lineage>
        <taxon>Bacteria</taxon>
        <taxon>Bacillati</taxon>
        <taxon>Chloroflexota</taxon>
        <taxon>Ktedonobacteria</taxon>
        <taxon>Ktedonobacterales</taxon>
        <taxon>Ktedonobacteraceae</taxon>
        <taxon>Ktedonobacter</taxon>
    </lineage>
</organism>
<evidence type="ECO:0000313" key="3">
    <source>
        <dbReference type="Proteomes" id="UP000654345"/>
    </source>
</evidence>
<dbReference type="Proteomes" id="UP000654345">
    <property type="component" value="Unassembled WGS sequence"/>
</dbReference>
<dbReference type="EMBL" id="BNJG01000001">
    <property type="protein sequence ID" value="GHO53182.1"/>
    <property type="molecule type" value="Genomic_DNA"/>
</dbReference>
<dbReference type="PROSITE" id="PS51257">
    <property type="entry name" value="PROKAR_LIPOPROTEIN"/>
    <property type="match status" value="1"/>
</dbReference>
<protein>
    <submittedName>
        <fullName evidence="2">Uncharacterized protein</fullName>
    </submittedName>
</protein>
<accession>A0ABQ3UKC5</accession>
<sequence length="60" mass="6557">MGKEGHRTYTPNTWDRQPGANALGTGCGRFVYDPDKGLGLYKPITLCDPLSLHGHLSNTQ</sequence>
<evidence type="ECO:0000256" key="1">
    <source>
        <dbReference type="SAM" id="MobiDB-lite"/>
    </source>
</evidence>